<evidence type="ECO:0000313" key="2">
    <source>
        <dbReference type="EMBL" id="TWT62299.1"/>
    </source>
</evidence>
<evidence type="ECO:0000313" key="3">
    <source>
        <dbReference type="Proteomes" id="UP000316095"/>
    </source>
</evidence>
<keyword evidence="1" id="KW-0472">Membrane</keyword>
<evidence type="ECO:0000256" key="1">
    <source>
        <dbReference type="SAM" id="Phobius"/>
    </source>
</evidence>
<reference evidence="2 3" key="1">
    <citation type="submission" date="2019-02" db="EMBL/GenBank/DDBJ databases">
        <title>Deep-cultivation of Planctomycetes and their phenomic and genomic characterization uncovers novel biology.</title>
        <authorList>
            <person name="Wiegand S."/>
            <person name="Jogler M."/>
            <person name="Boedeker C."/>
            <person name="Pinto D."/>
            <person name="Vollmers J."/>
            <person name="Rivas-Marin E."/>
            <person name="Kohn T."/>
            <person name="Peeters S.H."/>
            <person name="Heuer A."/>
            <person name="Rast P."/>
            <person name="Oberbeckmann S."/>
            <person name="Bunk B."/>
            <person name="Jeske O."/>
            <person name="Meyerdierks A."/>
            <person name="Storesund J.E."/>
            <person name="Kallscheuer N."/>
            <person name="Luecker S."/>
            <person name="Lage O.M."/>
            <person name="Pohl T."/>
            <person name="Merkel B.J."/>
            <person name="Hornburger P."/>
            <person name="Mueller R.-W."/>
            <person name="Bruemmer F."/>
            <person name="Labrenz M."/>
            <person name="Spormann A.M."/>
            <person name="Op Den Camp H."/>
            <person name="Overmann J."/>
            <person name="Amann R."/>
            <person name="Jetten M.S.M."/>
            <person name="Mascher T."/>
            <person name="Medema M.H."/>
            <person name="Devos D.P."/>
            <person name="Kaster A.-K."/>
            <person name="Ovreas L."/>
            <person name="Rohde M."/>
            <person name="Galperin M.Y."/>
            <person name="Jogler C."/>
        </authorList>
    </citation>
    <scope>NUCLEOTIDE SEQUENCE [LARGE SCALE GENOMIC DNA]</scope>
    <source>
        <strain evidence="2 3">Pan54</strain>
    </source>
</reference>
<comment type="caution">
    <text evidence="2">The sequence shown here is derived from an EMBL/GenBank/DDBJ whole genome shotgun (WGS) entry which is preliminary data.</text>
</comment>
<keyword evidence="1" id="KW-0812">Transmembrane</keyword>
<keyword evidence="1" id="KW-1133">Transmembrane helix</keyword>
<sequence length="169" mass="19882">MRLARRVFLFLTALSFGGLLGAGALYIPEFLSLVGWPPRMSSLKIIIETNAIILLSWLAVSFVLLLLTLITYREYWILNDESLTHIGFFRKKQIPLDGITKLSWWPMSRVIVVKDARQRIPLFIEGMPIQQRLDVIEHLHNRVPEEHQKYWPMFERMIVQKLKNKLKQL</sequence>
<name>A0A5C5XHV2_9PLAN</name>
<accession>A0A5C5XHV2</accession>
<keyword evidence="3" id="KW-1185">Reference proteome</keyword>
<gene>
    <name evidence="2" type="ORF">Pan54_30400</name>
</gene>
<feature type="transmembrane region" description="Helical" evidence="1">
    <location>
        <begin position="45"/>
        <end position="70"/>
    </location>
</feature>
<proteinExistence type="predicted"/>
<dbReference type="EMBL" id="SJPG01000001">
    <property type="protein sequence ID" value="TWT62299.1"/>
    <property type="molecule type" value="Genomic_DNA"/>
</dbReference>
<organism evidence="2 3">
    <name type="scientific">Rubinisphaera italica</name>
    <dbReference type="NCBI Taxonomy" id="2527969"/>
    <lineage>
        <taxon>Bacteria</taxon>
        <taxon>Pseudomonadati</taxon>
        <taxon>Planctomycetota</taxon>
        <taxon>Planctomycetia</taxon>
        <taxon>Planctomycetales</taxon>
        <taxon>Planctomycetaceae</taxon>
        <taxon>Rubinisphaera</taxon>
    </lineage>
</organism>
<dbReference type="Proteomes" id="UP000316095">
    <property type="component" value="Unassembled WGS sequence"/>
</dbReference>
<protein>
    <submittedName>
        <fullName evidence="2">Uncharacterized protein</fullName>
    </submittedName>
</protein>
<dbReference type="AlphaFoldDB" id="A0A5C5XHV2"/>